<feature type="domain" description="Ig-like" evidence="2">
    <location>
        <begin position="66"/>
        <end position="142"/>
    </location>
</feature>
<dbReference type="PROSITE" id="PS51257">
    <property type="entry name" value="PROKAR_LIPOPROTEIN"/>
    <property type="match status" value="1"/>
</dbReference>
<keyword evidence="4" id="KW-1185">Reference proteome</keyword>
<feature type="compositionally biased region" description="Low complexity" evidence="1">
    <location>
        <begin position="26"/>
        <end position="40"/>
    </location>
</feature>
<comment type="caution">
    <text evidence="3">The sequence shown here is derived from an EMBL/GenBank/DDBJ whole genome shotgun (WGS) entry which is preliminary data.</text>
</comment>
<dbReference type="Pfam" id="PF25942">
    <property type="entry name" value="Ig_halo"/>
    <property type="match status" value="1"/>
</dbReference>
<accession>A0ABD5U0R5</accession>
<feature type="region of interest" description="Disordered" evidence="1">
    <location>
        <begin position="24"/>
        <end position="50"/>
    </location>
</feature>
<dbReference type="EMBL" id="JBHSXH010000015">
    <property type="protein sequence ID" value="MFC6826478.1"/>
    <property type="molecule type" value="Genomic_DNA"/>
</dbReference>
<dbReference type="Proteomes" id="UP001596408">
    <property type="component" value="Unassembled WGS sequence"/>
</dbReference>
<evidence type="ECO:0000256" key="1">
    <source>
        <dbReference type="SAM" id="MobiDB-lite"/>
    </source>
</evidence>
<reference evidence="3 4" key="1">
    <citation type="journal article" date="2019" name="Int. J. Syst. Evol. Microbiol.">
        <title>The Global Catalogue of Microorganisms (GCM) 10K type strain sequencing project: providing services to taxonomists for standard genome sequencing and annotation.</title>
        <authorList>
            <consortium name="The Broad Institute Genomics Platform"/>
            <consortium name="The Broad Institute Genome Sequencing Center for Infectious Disease"/>
            <person name="Wu L."/>
            <person name="Ma J."/>
        </authorList>
    </citation>
    <scope>NUCLEOTIDE SEQUENCE [LARGE SCALE GENOMIC DNA]</scope>
    <source>
        <strain evidence="3 4">YIM 94188</strain>
    </source>
</reference>
<dbReference type="AlphaFoldDB" id="A0ABD5U0R5"/>
<dbReference type="RefSeq" id="WP_379698143.1">
    <property type="nucleotide sequence ID" value="NZ_JBHSXH010000015.1"/>
</dbReference>
<evidence type="ECO:0000313" key="3">
    <source>
        <dbReference type="EMBL" id="MFC6826478.1"/>
    </source>
</evidence>
<protein>
    <recommendedName>
        <fullName evidence="2">Ig-like domain-containing protein</fullName>
    </recommendedName>
</protein>
<proteinExistence type="predicted"/>
<sequence>MPLRPSRRQSILLITSALSATAGCLDSSSDTESTNESPTSASPAETPLETRTDVQFTLWNRDDELHTISLIVTTGGEQVVEQSRELSSHTSVDVFEALKQNGTYTVTAQIETGAKTTVRVEDLCAKNEYLQIQVENEETVTVVRKMQTVDPQPTC</sequence>
<organism evidence="3 4">
    <name type="scientific">Halopelagius fulvigenes</name>
    <dbReference type="NCBI Taxonomy" id="1198324"/>
    <lineage>
        <taxon>Archaea</taxon>
        <taxon>Methanobacteriati</taxon>
        <taxon>Methanobacteriota</taxon>
        <taxon>Stenosarchaea group</taxon>
        <taxon>Halobacteria</taxon>
        <taxon>Halobacteriales</taxon>
        <taxon>Haloferacaceae</taxon>
    </lineage>
</organism>
<dbReference type="InterPro" id="IPR058929">
    <property type="entry name" value="Ig_halo"/>
</dbReference>
<gene>
    <name evidence="3" type="ORF">ACFQEV_15955</name>
</gene>
<evidence type="ECO:0000313" key="4">
    <source>
        <dbReference type="Proteomes" id="UP001596408"/>
    </source>
</evidence>
<name>A0ABD5U0R5_9EURY</name>
<evidence type="ECO:0000259" key="2">
    <source>
        <dbReference type="Pfam" id="PF25942"/>
    </source>
</evidence>